<proteinExistence type="predicted"/>
<dbReference type="InterPro" id="IPR050640">
    <property type="entry name" value="Bact_2-comp_sensor_kinase"/>
</dbReference>
<evidence type="ECO:0000313" key="4">
    <source>
        <dbReference type="Proteomes" id="UP001060919"/>
    </source>
</evidence>
<dbReference type="Gene3D" id="2.60.40.10">
    <property type="entry name" value="Immunoglobulins"/>
    <property type="match status" value="1"/>
</dbReference>
<feature type="transmembrane region" description="Helical" evidence="1">
    <location>
        <begin position="701"/>
        <end position="725"/>
    </location>
</feature>
<sequence length="957" mass="109173">MSNGVNLSAQDLLTTPLLDGRKFQHVEFYDFLEDQKGFLWMGSNHGVFRYDGVHWVNYIQKDSIVFNDVLSVFEDKVGRVWFATFRRGLFYYDYHKNEILVPPWNNKLMELSKGSWVSDLFIAPDHSIWIQKFSFGIDTVVNLFQIKDDSLIQHELSKHSNLTSFLQQVVLTTEQQALFQQIKRQLVVADTIFVSNRFLVDSLRLGINKNSLVSYNALFPNKRQNGKNAHIVRKIIKINAQELLGLMYNGFVKYPNTKDATVFLPEYQINDICKLSNGNYLFSTDQHGVLVSSSIEIKKHNFEQNEVTTAIHAENEKLYIKTKGKIYCKSSLSPHPELLFSIDAHHRNISIPSRFTIWDNDVVFNNMVLFDGQQTKILAPSVQRIVRGRSKSMVAINDSLLIVSTADGFITLNKDLKMLTNSQALGYNTWTYTSAVTAPNKLWLGTINGIIEYDYKKASFKPIAMPVENMRIKDIKGKKERCIFAASLMHGLLIFPPSQKTISVRTKEGLNSTNVTHILLEKDTIAWVGTSNGINKVVFSPYNNKVDVSSYLTGLAIVDLALVKDTIFAVGDGQLLSFPKNMAPLTKKKTSILLTTLRVNGKEQAIQNENVVLERNENTIQINFTNVKFDKERTTLFCYALLPENSRDTIWQYTTEYSVNYAQLMPGEYTFLLTTETEKNKSNPSIQHLNINIQKLFVDTIYFQLLIYCLIVLATSSIAWIVILVTKRRAELEKALVESQLKLLRTQMNPHFLFNTLSSIQGHIMMQNMRASTIYLSYFAKLVRDILENSKHSFLPLSKELSMLETYISLERLRLGDAYSISIEQNIQMGVKSFYIPPMFIQPFIENAIIHGLKPQGGGEIIVTVEKVCNELIKILIVDNGIGREAAQKKSTGYAFTAKTSLGIATIKEHIFIINRTYQMDIKLSIEDLYDEDGFAKGTSVQILLPKFDYLTYMKQT</sequence>
<dbReference type="GO" id="GO:0016020">
    <property type="term" value="C:membrane"/>
    <property type="evidence" value="ECO:0007669"/>
    <property type="project" value="InterPro"/>
</dbReference>
<keyword evidence="3" id="KW-0614">Plasmid</keyword>
<organism evidence="3 4">
    <name type="scientific">Aureispira anguillae</name>
    <dbReference type="NCBI Taxonomy" id="2864201"/>
    <lineage>
        <taxon>Bacteria</taxon>
        <taxon>Pseudomonadati</taxon>
        <taxon>Bacteroidota</taxon>
        <taxon>Saprospiria</taxon>
        <taxon>Saprospirales</taxon>
        <taxon>Saprospiraceae</taxon>
        <taxon>Aureispira</taxon>
    </lineage>
</organism>
<dbReference type="PROSITE" id="PS01287">
    <property type="entry name" value="RTC"/>
    <property type="match status" value="1"/>
</dbReference>
<dbReference type="AlphaFoldDB" id="A0A916DXC3"/>
<dbReference type="GO" id="GO:0000155">
    <property type="term" value="F:phosphorelay sensor kinase activity"/>
    <property type="evidence" value="ECO:0007669"/>
    <property type="project" value="InterPro"/>
</dbReference>
<dbReference type="EMBL" id="AP026868">
    <property type="protein sequence ID" value="BDS15610.1"/>
    <property type="molecule type" value="Genomic_DNA"/>
</dbReference>
<dbReference type="Gene3D" id="3.30.565.10">
    <property type="entry name" value="Histidine kinase-like ATPase, C-terminal domain"/>
    <property type="match status" value="1"/>
</dbReference>
<dbReference type="InterPro" id="IPR013783">
    <property type="entry name" value="Ig-like_fold"/>
</dbReference>
<dbReference type="Proteomes" id="UP001060919">
    <property type="component" value="Plasmid pAUEa"/>
</dbReference>
<feature type="domain" description="Signal transduction histidine kinase internal region" evidence="2">
    <location>
        <begin position="740"/>
        <end position="818"/>
    </location>
</feature>
<reference evidence="3" key="1">
    <citation type="submission" date="2022-09" db="EMBL/GenBank/DDBJ databases">
        <title>Aureispira anguillicida sp. nov., isolated from Leptocephalus of Japanese eel Anguilla japonica.</title>
        <authorList>
            <person name="Yuasa K."/>
            <person name="Mekata T."/>
            <person name="Ikunari K."/>
        </authorList>
    </citation>
    <scope>NUCLEOTIDE SEQUENCE</scope>
    <source>
        <strain evidence="3">EL160426</strain>
        <plasmid evidence="3">pAUEa</plasmid>
    </source>
</reference>
<dbReference type="Pfam" id="PF06580">
    <property type="entry name" value="His_kinase"/>
    <property type="match status" value="1"/>
</dbReference>
<dbReference type="InterPro" id="IPR010559">
    <property type="entry name" value="Sig_transdc_His_kin_internal"/>
</dbReference>
<keyword evidence="1" id="KW-0812">Transmembrane</keyword>
<keyword evidence="1" id="KW-1133">Transmembrane helix</keyword>
<dbReference type="PANTHER" id="PTHR34220:SF7">
    <property type="entry name" value="SENSOR HISTIDINE KINASE YPDA"/>
    <property type="match status" value="1"/>
</dbReference>
<evidence type="ECO:0000313" key="3">
    <source>
        <dbReference type="EMBL" id="BDS15610.1"/>
    </source>
</evidence>
<dbReference type="SUPFAM" id="SSF63829">
    <property type="entry name" value="Calcium-dependent phosphotriesterase"/>
    <property type="match status" value="1"/>
</dbReference>
<dbReference type="RefSeq" id="WP_264793598.1">
    <property type="nucleotide sequence ID" value="NZ_AP026868.1"/>
</dbReference>
<keyword evidence="1" id="KW-0472">Membrane</keyword>
<dbReference type="InterPro" id="IPR036890">
    <property type="entry name" value="HATPase_C_sf"/>
</dbReference>
<geneLocation type="plasmid" evidence="3 4">
    <name>pAUEa</name>
</geneLocation>
<dbReference type="SUPFAM" id="SSF55874">
    <property type="entry name" value="ATPase domain of HSP90 chaperone/DNA topoisomerase II/histidine kinase"/>
    <property type="match status" value="1"/>
</dbReference>
<name>A0A916DXC3_9BACT</name>
<keyword evidence="3" id="KW-0808">Transferase</keyword>
<dbReference type="KEGG" id="aup:AsAng_0063940"/>
<dbReference type="InterPro" id="IPR020719">
    <property type="entry name" value="RNA3'_term_phos_cycl-like_CS"/>
</dbReference>
<evidence type="ECO:0000259" key="2">
    <source>
        <dbReference type="Pfam" id="PF06580"/>
    </source>
</evidence>
<dbReference type="InterPro" id="IPR015943">
    <property type="entry name" value="WD40/YVTN_repeat-like_dom_sf"/>
</dbReference>
<keyword evidence="4" id="KW-1185">Reference proteome</keyword>
<dbReference type="PANTHER" id="PTHR34220">
    <property type="entry name" value="SENSOR HISTIDINE KINASE YPDA"/>
    <property type="match status" value="1"/>
</dbReference>
<evidence type="ECO:0000256" key="1">
    <source>
        <dbReference type="SAM" id="Phobius"/>
    </source>
</evidence>
<accession>A0A916DXC3</accession>
<dbReference type="Gene3D" id="2.130.10.10">
    <property type="entry name" value="YVTN repeat-like/Quinoprotein amine dehydrogenase"/>
    <property type="match status" value="2"/>
</dbReference>
<gene>
    <name evidence="3" type="ORF">AsAng_0063940</name>
</gene>
<keyword evidence="3" id="KW-0418">Kinase</keyword>
<protein>
    <submittedName>
        <fullName evidence="3">Histidine kinase</fullName>
    </submittedName>
</protein>